<comment type="cofactor">
    <cofactor evidence="8">
        <name>heme c</name>
        <dbReference type="ChEBI" id="CHEBI:61717"/>
    </cofactor>
    <text evidence="8">Binds 1 heme c group covalently per subunit.</text>
</comment>
<evidence type="ECO:0000256" key="1">
    <source>
        <dbReference type="ARBA" id="ARBA00004370"/>
    </source>
</evidence>
<evidence type="ECO:0000256" key="8">
    <source>
        <dbReference type="PIRSR" id="PIRSR602326-1"/>
    </source>
</evidence>
<dbReference type="InterPro" id="IPR002326">
    <property type="entry name" value="Cyt_c1"/>
</dbReference>
<protein>
    <submittedName>
        <fullName evidence="12">Cytochrome c</fullName>
    </submittedName>
</protein>
<evidence type="ECO:0000256" key="6">
    <source>
        <dbReference type="ARBA" id="ARBA00023004"/>
    </source>
</evidence>
<feature type="signal peptide" evidence="10">
    <location>
        <begin position="1"/>
        <end position="22"/>
    </location>
</feature>
<feature type="transmembrane region" description="Helical" evidence="9">
    <location>
        <begin position="220"/>
        <end position="238"/>
    </location>
</feature>
<dbReference type="PRINTS" id="PR00603">
    <property type="entry name" value="CYTOCHROMEC1"/>
</dbReference>
<dbReference type="GO" id="GO:0009055">
    <property type="term" value="F:electron transfer activity"/>
    <property type="evidence" value="ECO:0007669"/>
    <property type="project" value="InterPro"/>
</dbReference>
<organism evidence="12 13">
    <name type="scientific">Acidihalobacter prosperus</name>
    <dbReference type="NCBI Taxonomy" id="160660"/>
    <lineage>
        <taxon>Bacteria</taxon>
        <taxon>Pseudomonadati</taxon>
        <taxon>Pseudomonadota</taxon>
        <taxon>Gammaproteobacteria</taxon>
        <taxon>Chromatiales</taxon>
        <taxon>Ectothiorhodospiraceae</taxon>
        <taxon>Acidihalobacter</taxon>
    </lineage>
</organism>
<dbReference type="PANTHER" id="PTHR10266">
    <property type="entry name" value="CYTOCHROME C1"/>
    <property type="match status" value="1"/>
</dbReference>
<keyword evidence="6 8" id="KW-0408">Iron</keyword>
<reference evidence="12 13" key="1">
    <citation type="journal article" date="2014" name="Genome Announc.">
        <title>Draft Genome Sequence of the Iron-Oxidizing, Acidophilic, and Halotolerant 'Thiobacillus prosperus' Type Strain DSM 5130.</title>
        <authorList>
            <person name="Ossandon F.J."/>
            <person name="Cardenas J.P."/>
            <person name="Corbett M."/>
            <person name="Quatrini R."/>
            <person name="Holmes D.S."/>
            <person name="Watkin E."/>
        </authorList>
    </citation>
    <scope>NUCLEOTIDE SEQUENCE [LARGE SCALE GENOMIC DNA]</scope>
    <source>
        <strain evidence="12 13">DSM 5130</strain>
    </source>
</reference>
<evidence type="ECO:0000256" key="10">
    <source>
        <dbReference type="SAM" id="SignalP"/>
    </source>
</evidence>
<gene>
    <name evidence="12" type="ORF">Thpro_021418</name>
</gene>
<dbReference type="GO" id="GO:0016020">
    <property type="term" value="C:membrane"/>
    <property type="evidence" value="ECO:0007669"/>
    <property type="project" value="UniProtKB-SubCell"/>
</dbReference>
<dbReference type="Gene3D" id="1.10.760.10">
    <property type="entry name" value="Cytochrome c-like domain"/>
    <property type="match status" value="1"/>
</dbReference>
<keyword evidence="2 8" id="KW-0349">Heme</keyword>
<evidence type="ECO:0000256" key="3">
    <source>
        <dbReference type="ARBA" id="ARBA00022692"/>
    </source>
</evidence>
<dbReference type="AlphaFoldDB" id="A0A1A6C3H1"/>
<sequence>MMKAMLLILLFAMPWATQTAQAEAGLHLRAVDVDLTDHAALQRGAKYFVNYCLSCHSLSAVRYNLFERLGLTPDQIRENLIFTGRKIGETMEVAMRPEDAKRWFGAPPPDLSVIARARGADWLYAYLTTFYLDDTRPTGVDNLAFPKVAMPNVIWQLQGQQAAVYADGATRPPSTDAPIDHLNLVQPGTMTPVEYERTARDLVGFLVYVGEPNKVQRQNLGLWVLSFLGLLFVVSYFLKKEYWKDVRH</sequence>
<dbReference type="InterPro" id="IPR036909">
    <property type="entry name" value="Cyt_c-like_dom_sf"/>
</dbReference>
<feature type="domain" description="Cytochrome c" evidence="11">
    <location>
        <begin position="39"/>
        <end position="213"/>
    </location>
</feature>
<name>A0A1A6C3H1_9GAMM</name>
<keyword evidence="5 9" id="KW-1133">Transmembrane helix</keyword>
<feature type="binding site" description="covalent" evidence="8">
    <location>
        <position position="52"/>
    </location>
    <ligand>
        <name>heme c</name>
        <dbReference type="ChEBI" id="CHEBI:61717"/>
    </ligand>
</feature>
<keyword evidence="3 9" id="KW-0812">Transmembrane</keyword>
<proteinExistence type="predicted"/>
<keyword evidence="10" id="KW-0732">Signal</keyword>
<dbReference type="GO" id="GO:0046872">
    <property type="term" value="F:metal ion binding"/>
    <property type="evidence" value="ECO:0007669"/>
    <property type="project" value="UniProtKB-KW"/>
</dbReference>
<evidence type="ECO:0000313" key="12">
    <source>
        <dbReference type="EMBL" id="OBS09090.1"/>
    </source>
</evidence>
<evidence type="ECO:0000313" key="13">
    <source>
        <dbReference type="Proteomes" id="UP000029273"/>
    </source>
</evidence>
<dbReference type="InterPro" id="IPR009056">
    <property type="entry name" value="Cyt_c-like_dom"/>
</dbReference>
<evidence type="ECO:0000256" key="5">
    <source>
        <dbReference type="ARBA" id="ARBA00022989"/>
    </source>
</evidence>
<dbReference type="GO" id="GO:0020037">
    <property type="term" value="F:heme binding"/>
    <property type="evidence" value="ECO:0007669"/>
    <property type="project" value="InterPro"/>
</dbReference>
<feature type="binding site" description="covalent" evidence="8">
    <location>
        <position position="55"/>
    </location>
    <ligand>
        <name>heme c</name>
        <dbReference type="ChEBI" id="CHEBI:61717"/>
    </ligand>
</feature>
<keyword evidence="7 9" id="KW-0472">Membrane</keyword>
<evidence type="ECO:0000259" key="11">
    <source>
        <dbReference type="PROSITE" id="PS51007"/>
    </source>
</evidence>
<dbReference type="SUPFAM" id="SSF46626">
    <property type="entry name" value="Cytochrome c"/>
    <property type="match status" value="1"/>
</dbReference>
<dbReference type="Pfam" id="PF02167">
    <property type="entry name" value="Cytochrom_C1"/>
    <property type="match status" value="1"/>
</dbReference>
<accession>A0A1A6C3H1</accession>
<dbReference type="PANTHER" id="PTHR10266:SF3">
    <property type="entry name" value="CYTOCHROME C1, HEME PROTEIN, MITOCHONDRIAL"/>
    <property type="match status" value="1"/>
</dbReference>
<evidence type="ECO:0000256" key="9">
    <source>
        <dbReference type="SAM" id="Phobius"/>
    </source>
</evidence>
<comment type="caution">
    <text evidence="12">The sequence shown here is derived from an EMBL/GenBank/DDBJ whole genome shotgun (WGS) entry which is preliminary data.</text>
</comment>
<dbReference type="Proteomes" id="UP000029273">
    <property type="component" value="Unassembled WGS sequence"/>
</dbReference>
<evidence type="ECO:0000256" key="2">
    <source>
        <dbReference type="ARBA" id="ARBA00022617"/>
    </source>
</evidence>
<evidence type="ECO:0000256" key="4">
    <source>
        <dbReference type="ARBA" id="ARBA00022723"/>
    </source>
</evidence>
<keyword evidence="13" id="KW-1185">Reference proteome</keyword>
<comment type="subcellular location">
    <subcellularLocation>
        <location evidence="1">Membrane</location>
    </subcellularLocation>
</comment>
<feature type="binding site" description="covalent" evidence="8">
    <location>
        <position position="56"/>
    </location>
    <ligand>
        <name>heme c</name>
        <dbReference type="ChEBI" id="CHEBI:61717"/>
    </ligand>
</feature>
<dbReference type="PROSITE" id="PS51007">
    <property type="entry name" value="CYTC"/>
    <property type="match status" value="1"/>
</dbReference>
<dbReference type="EMBL" id="JQSG02000003">
    <property type="protein sequence ID" value="OBS09090.1"/>
    <property type="molecule type" value="Genomic_DNA"/>
</dbReference>
<evidence type="ECO:0000256" key="7">
    <source>
        <dbReference type="ARBA" id="ARBA00023136"/>
    </source>
</evidence>
<keyword evidence="4 8" id="KW-0479">Metal-binding</keyword>
<feature type="chain" id="PRO_5008343218" evidence="10">
    <location>
        <begin position="23"/>
        <end position="248"/>
    </location>
</feature>